<proteinExistence type="predicted"/>
<keyword evidence="2" id="KW-1185">Reference proteome</keyword>
<organism evidence="1 2">
    <name type="scientific">Streptomyces paradoxus</name>
    <dbReference type="NCBI Taxonomy" id="66375"/>
    <lineage>
        <taxon>Bacteria</taxon>
        <taxon>Bacillati</taxon>
        <taxon>Actinomycetota</taxon>
        <taxon>Actinomycetes</taxon>
        <taxon>Kitasatosporales</taxon>
        <taxon>Streptomycetaceae</taxon>
        <taxon>Streptomyces</taxon>
    </lineage>
</organism>
<protein>
    <recommendedName>
        <fullName evidence="3">Ricin B lectin domain-containing protein</fullName>
    </recommendedName>
</protein>
<dbReference type="PROSITE" id="PS50231">
    <property type="entry name" value="RICIN_B_LECTIN"/>
    <property type="match status" value="1"/>
</dbReference>
<dbReference type="InterPro" id="IPR035992">
    <property type="entry name" value="Ricin_B-like_lectins"/>
</dbReference>
<evidence type="ECO:0000313" key="1">
    <source>
        <dbReference type="EMBL" id="MBB6078429.1"/>
    </source>
</evidence>
<gene>
    <name evidence="1" type="ORF">HNR57_004361</name>
</gene>
<dbReference type="Gene3D" id="2.80.10.50">
    <property type="match status" value="1"/>
</dbReference>
<sequence>MKSGLCLDMDLATSKVQLWSCWGGDNQKWKTS</sequence>
<dbReference type="SUPFAM" id="SSF50370">
    <property type="entry name" value="Ricin B-like lectins"/>
    <property type="match status" value="1"/>
</dbReference>
<dbReference type="EMBL" id="JACHGV010000006">
    <property type="protein sequence ID" value="MBB6078429.1"/>
    <property type="molecule type" value="Genomic_DNA"/>
</dbReference>
<dbReference type="AlphaFoldDB" id="A0A7W9TD21"/>
<evidence type="ECO:0008006" key="3">
    <source>
        <dbReference type="Google" id="ProtNLM"/>
    </source>
</evidence>
<accession>A0A7W9TD21</accession>
<evidence type="ECO:0000313" key="2">
    <source>
        <dbReference type="Proteomes" id="UP000591537"/>
    </source>
</evidence>
<comment type="caution">
    <text evidence="1">The sequence shown here is derived from an EMBL/GenBank/DDBJ whole genome shotgun (WGS) entry which is preliminary data.</text>
</comment>
<dbReference type="Proteomes" id="UP000591537">
    <property type="component" value="Unassembled WGS sequence"/>
</dbReference>
<reference evidence="1 2" key="1">
    <citation type="submission" date="2020-08" db="EMBL/GenBank/DDBJ databases">
        <title>Genomic Encyclopedia of Type Strains, Phase IV (KMG-IV): sequencing the most valuable type-strain genomes for metagenomic binning, comparative biology and taxonomic classification.</title>
        <authorList>
            <person name="Goeker M."/>
        </authorList>
    </citation>
    <scope>NUCLEOTIDE SEQUENCE [LARGE SCALE GENOMIC DNA]</scope>
    <source>
        <strain evidence="1 2">DSM 43350</strain>
    </source>
</reference>
<dbReference type="RefSeq" id="WP_313674299.1">
    <property type="nucleotide sequence ID" value="NZ_BAAARS010000007.1"/>
</dbReference>
<name>A0A7W9TD21_9ACTN</name>